<feature type="compositionally biased region" description="Basic and acidic residues" evidence="1">
    <location>
        <begin position="168"/>
        <end position="192"/>
    </location>
</feature>
<feature type="region of interest" description="Disordered" evidence="1">
    <location>
        <begin position="573"/>
        <end position="635"/>
    </location>
</feature>
<evidence type="ECO:0000313" key="3">
    <source>
        <dbReference type="Proteomes" id="UP000761534"/>
    </source>
</evidence>
<keyword evidence="3" id="KW-1185">Reference proteome</keyword>
<comment type="caution">
    <text evidence="2">The sequence shown here is derived from an EMBL/GenBank/DDBJ whole genome shotgun (WGS) entry which is preliminary data.</text>
</comment>
<feature type="compositionally biased region" description="Acidic residues" evidence="1">
    <location>
        <begin position="313"/>
        <end position="324"/>
    </location>
</feature>
<evidence type="ECO:0000313" key="2">
    <source>
        <dbReference type="EMBL" id="KAA8904515.1"/>
    </source>
</evidence>
<dbReference type="GO" id="GO:0035361">
    <property type="term" value="C:Cul8-RING ubiquitin ligase complex"/>
    <property type="evidence" value="ECO:0007669"/>
    <property type="project" value="TreeGrafter"/>
</dbReference>
<feature type="region of interest" description="Disordered" evidence="1">
    <location>
        <begin position="512"/>
        <end position="542"/>
    </location>
</feature>
<dbReference type="GO" id="GO:0000724">
    <property type="term" value="P:double-strand break repair via homologous recombination"/>
    <property type="evidence" value="ECO:0007669"/>
    <property type="project" value="TreeGrafter"/>
</dbReference>
<feature type="compositionally biased region" description="Basic and acidic residues" evidence="1">
    <location>
        <begin position="358"/>
        <end position="371"/>
    </location>
</feature>
<feature type="compositionally biased region" description="Polar residues" evidence="1">
    <location>
        <begin position="580"/>
        <end position="591"/>
    </location>
</feature>
<feature type="compositionally biased region" description="Polar residues" evidence="1">
    <location>
        <begin position="256"/>
        <end position="272"/>
    </location>
</feature>
<feature type="compositionally biased region" description="Polar residues" evidence="1">
    <location>
        <begin position="240"/>
        <end position="249"/>
    </location>
</feature>
<reference evidence="2" key="1">
    <citation type="journal article" date="2019" name="G3 (Bethesda)">
        <title>Genome Assemblies of Two Rare Opportunistic Yeast Pathogens: Diutina rugosa (syn. Candida rugosa) and Trichomonascus ciferrii (syn. Candida ciferrii).</title>
        <authorList>
            <person name="Mixao V."/>
            <person name="Saus E."/>
            <person name="Hansen A.P."/>
            <person name="Lass-Florl C."/>
            <person name="Gabaldon T."/>
        </authorList>
    </citation>
    <scope>NUCLEOTIDE SEQUENCE</scope>
    <source>
        <strain evidence="2">CBS 4856</strain>
    </source>
</reference>
<feature type="compositionally biased region" description="Basic and acidic residues" evidence="1">
    <location>
        <begin position="111"/>
        <end position="122"/>
    </location>
</feature>
<feature type="compositionally biased region" description="Low complexity" evidence="1">
    <location>
        <begin position="24"/>
        <end position="38"/>
    </location>
</feature>
<feature type="region of interest" description="Disordered" evidence="1">
    <location>
        <begin position="1"/>
        <end position="281"/>
    </location>
</feature>
<feature type="compositionally biased region" description="Polar residues" evidence="1">
    <location>
        <begin position="57"/>
        <end position="89"/>
    </location>
</feature>
<feature type="compositionally biased region" description="Polar residues" evidence="1">
    <location>
        <begin position="193"/>
        <end position="204"/>
    </location>
</feature>
<dbReference type="VEuPathDB" id="FungiDB:TRICI_005460"/>
<dbReference type="Proteomes" id="UP000761534">
    <property type="component" value="Unassembled WGS sequence"/>
</dbReference>
<gene>
    <name evidence="2" type="ORF">TRICI_005460</name>
</gene>
<name>A0A642USF6_9ASCO</name>
<organism evidence="2 3">
    <name type="scientific">Trichomonascus ciferrii</name>
    <dbReference type="NCBI Taxonomy" id="44093"/>
    <lineage>
        <taxon>Eukaryota</taxon>
        <taxon>Fungi</taxon>
        <taxon>Dikarya</taxon>
        <taxon>Ascomycota</taxon>
        <taxon>Saccharomycotina</taxon>
        <taxon>Dipodascomycetes</taxon>
        <taxon>Dipodascales</taxon>
        <taxon>Trichomonascaceae</taxon>
        <taxon>Trichomonascus</taxon>
        <taxon>Trichomonascus ciferrii complex</taxon>
    </lineage>
</organism>
<sequence>MSNDQENESEASTIHEAEGGSSSPRNIPRNIRVPIRRPGANAPGVIWTSPPPATAQVDASPQLIQAESRETPSSTTNAPIVVSDSQSEQGDALSEGESAKDGSQRVRRGRKSLESLVDEHKQVQIVEGDGQLTGSESPDSLALTDSDQENPNTNEYEAGNPAATLEPNGHESDNINMHTERWQENADAKSRSPDSSALSNFGEENNNDLHMGSVEDTFQDPPTTGIDHTNPHTQTHDNESLQPTSNNFNGPEVEESTWSNKRLRPRTQQQLNPYKYDYYQYDRAIRGSGMKPVRLKEYMDSNLAVVAAEDDDLPYEPPEEEESQDLVAVDENVGTTPPSVNRRRRVIMDDDDEDETMDGSKPKNKKNDNPLKKRKKKPETVLPSLITATNIPRSGNSSNSGEVNSMGGGEDLNMPKGVARRKIRQTNMNVSGETPANPIEFGSDDVEFGNSSDDGTFNVTEDKPDRNLTLGEDHFNFDSDIFNFRRNNGLFDNDSDSRGRLEDDNDSEIIESDWIDPMLSRPSRTRKPLSGTSSTQKKAVNKSIPKLSILSVRSGTHRKTVASKLRGQTHIEQFSRIGKSVNTRKSASNKTGVHPSVFSPSNDKFLPEEDDGVDSNVPLQPTIGEAGSRRKPPPSSKIFAELQKARPGFKTSIVEAASGRFAIRRTKSNRPNIRSAMNGGSDEVGTNLSSTDLAPLPGEADHYLINYLSDDGNHDSSVQPNHVRHQISGQSSWTTVSDILQPSFNASKLLSGITFSPNGIVGSNLLDMVIERKGLHLLDCPKIYNFGSELGTLDLNETDINVSEKLLQISEVVKGWLKFSLHCPSEKRRYRVQQLYDFGLFLLKNAMLERLANTEMEKTRNIFLKLVDYLLEQWENIPFKLRSMDSDFPVYSLVVSVFSLLFEYQKFCQSSIGFQENSLAKCASAVVINLTYIESESFRTEYRGLLSKTEAVIKPFSYFELTYVIITVLNSLSWKNSRVDLSFFSILSKEMEIPPFSTETKAHFNRLWGYILGYSLIGTLWEFPNKLNRWDLVSSIGKSLISTFSDQEWYVKQMRIFVGRCMYLMNTMKWPSGGSVVRVLYQFYSSPERKFRNIEADGSTSFPGFFDNESLIYVVRPSDSVFHLFLKFTAISILSLKRGDDKDLKTLKSLSGNIRPLGFRKLNRDCRLDTRELEALCNDFSIYLTLYRFCPKNCGRPSVPQLRDRLNLKESHILARKVSLKAWHIVMKMTGDNGGLEQVMDWYDDLLGDSLREHEQCQNDIELEPAFRSINVQAYDDFLMVTIKLLSLVLANTHLLLKIPDWYNIMRPKLMTVLSHRVPLDIKQLVLKAITAYISSAEQIAALSGGMEDDSQESPLDTLNPYALHFSAVCLESLHQFVSSSLAVDDGTDTFYEVLVDCWANAAKFLVKHNQRVSWYSKYSWNALLENEQKMKFEPYWMAAVAMDAFTVEKDIFLNSLFCQLVRAKQRGYEYKLFNALKSQDPVCRWFQGSWDEHGISSSQFYHSRERMVRQMLQKMDCQEDKRHAKRFLEILRREYREFQRHRRGSNSQDFMLLVEDIINDAKLYHNDIMGQEWFANNFPEVSDMSIYGYTRRDTSNEVFLACVVSRLDSSIKAGTLETFQKAFVLALLPEEHDLEIGNVGLLKNYRKLVSDKILPSYIALENELPHAMFPITVLVHSVTAVYSQVTLWGMKNSKEVSSLNGLLKRLQCLLVHRSETPSALYWSLVSSTFELALVILAQDDAIDAATMSEYYSFAMFLLGKIWGAEDFESNHQITTDRHITGINIKPQVRRSVESFTWNQGDNCLMDERGNRIKHFVNGYPEELSAAKYRLLAFSINFLCKGLSPNSKENVDKFTFLIQLSNDNSKVGILKWLFQTPTPFIPTQDYYSTTIDDIIL</sequence>
<dbReference type="EMBL" id="SWFS01000429">
    <property type="protein sequence ID" value="KAA8904515.1"/>
    <property type="molecule type" value="Genomic_DNA"/>
</dbReference>
<protein>
    <submittedName>
        <fullName evidence="2">Uncharacterized protein</fullName>
    </submittedName>
</protein>
<dbReference type="Pfam" id="PF09462">
    <property type="entry name" value="Mus7"/>
    <property type="match status" value="1"/>
</dbReference>
<feature type="compositionally biased region" description="Polar residues" evidence="1">
    <location>
        <begin position="132"/>
        <end position="155"/>
    </location>
</feature>
<evidence type="ECO:0000256" key="1">
    <source>
        <dbReference type="SAM" id="MobiDB-lite"/>
    </source>
</evidence>
<dbReference type="GO" id="GO:0005634">
    <property type="term" value="C:nucleus"/>
    <property type="evidence" value="ECO:0007669"/>
    <property type="project" value="InterPro"/>
</dbReference>
<dbReference type="InterPro" id="IPR019021">
    <property type="entry name" value="Mms22"/>
</dbReference>
<accession>A0A642USF6</accession>
<dbReference type="OrthoDB" id="2386201at2759"/>
<dbReference type="PANTHER" id="PTHR28122:SF1">
    <property type="entry name" value="E3 UBIQUITIN-PROTEIN LIGASE SUBSTRATE RECEPTOR MMS22"/>
    <property type="match status" value="1"/>
</dbReference>
<feature type="region of interest" description="Disordered" evidence="1">
    <location>
        <begin position="313"/>
        <end position="414"/>
    </location>
</feature>
<feature type="compositionally biased region" description="Low complexity" evidence="1">
    <location>
        <begin position="394"/>
        <end position="405"/>
    </location>
</feature>
<dbReference type="PANTHER" id="PTHR28122">
    <property type="entry name" value="E3 UBIQUITIN-PROTEIN LIGASE SUBSTRATE RECEPTOR MMS22"/>
    <property type="match status" value="1"/>
</dbReference>
<dbReference type="GO" id="GO:0031297">
    <property type="term" value="P:replication fork processing"/>
    <property type="evidence" value="ECO:0007669"/>
    <property type="project" value="InterPro"/>
</dbReference>
<proteinExistence type="predicted"/>